<dbReference type="HAMAP" id="MF_00235">
    <property type="entry name" value="Adenylate_kinase_Adk"/>
    <property type="match status" value="1"/>
</dbReference>
<dbReference type="Pfam" id="PF00406">
    <property type="entry name" value="ADK"/>
    <property type="match status" value="1"/>
</dbReference>
<keyword evidence="3 5" id="KW-0547">Nucleotide-binding</keyword>
<dbReference type="PRINTS" id="PR00094">
    <property type="entry name" value="ADENYLTKNASE"/>
</dbReference>
<dbReference type="InterPro" id="IPR000850">
    <property type="entry name" value="Adenylat/UMP-CMP_kin"/>
</dbReference>
<dbReference type="NCBIfam" id="NF001381">
    <property type="entry name" value="PRK00279.1-3"/>
    <property type="match status" value="1"/>
</dbReference>
<evidence type="ECO:0000259" key="6">
    <source>
        <dbReference type="Pfam" id="PF00156"/>
    </source>
</evidence>
<comment type="similarity">
    <text evidence="5">Belongs to the adenylate kinase family.</text>
</comment>
<dbReference type="InterPro" id="IPR029057">
    <property type="entry name" value="PRTase-like"/>
</dbReference>
<evidence type="ECO:0000256" key="5">
    <source>
        <dbReference type="HAMAP-Rule" id="MF_00235"/>
    </source>
</evidence>
<dbReference type="EMBL" id="DVLC01000082">
    <property type="protein sequence ID" value="HIT47074.1"/>
    <property type="molecule type" value="Genomic_DNA"/>
</dbReference>
<dbReference type="NCBIfam" id="NF011100">
    <property type="entry name" value="PRK14527.1"/>
    <property type="match status" value="1"/>
</dbReference>
<dbReference type="InterPro" id="IPR033690">
    <property type="entry name" value="Adenylat_kinase_CS"/>
</dbReference>
<accession>A0A9D1GNP4</accession>
<evidence type="ECO:0000313" key="8">
    <source>
        <dbReference type="Proteomes" id="UP000886881"/>
    </source>
</evidence>
<dbReference type="SUPFAM" id="SSF52540">
    <property type="entry name" value="P-loop containing nucleoside triphosphate hydrolases"/>
    <property type="match status" value="1"/>
</dbReference>
<comment type="function">
    <text evidence="5">Catalyzes the reversible transfer of the terminal phosphate group between ATP and AMP. Plays an important role in cellular energy homeostasis and in adenine nucleotide metabolism.</text>
</comment>
<dbReference type="InterPro" id="IPR000836">
    <property type="entry name" value="PRTase_dom"/>
</dbReference>
<dbReference type="GO" id="GO:0005524">
    <property type="term" value="F:ATP binding"/>
    <property type="evidence" value="ECO:0007669"/>
    <property type="project" value="UniProtKB-UniRule"/>
</dbReference>
<dbReference type="Proteomes" id="UP000886881">
    <property type="component" value="Unassembled WGS sequence"/>
</dbReference>
<dbReference type="Pfam" id="PF00156">
    <property type="entry name" value="Pribosyltran"/>
    <property type="match status" value="1"/>
</dbReference>
<feature type="binding site" evidence="5">
    <location>
        <position position="356"/>
    </location>
    <ligand>
        <name>ATP</name>
        <dbReference type="ChEBI" id="CHEBI:30616"/>
    </ligand>
</feature>
<dbReference type="GO" id="GO:0005737">
    <property type="term" value="C:cytoplasm"/>
    <property type="evidence" value="ECO:0007669"/>
    <property type="project" value="UniProtKB-SubCell"/>
</dbReference>
<evidence type="ECO:0000313" key="7">
    <source>
        <dbReference type="EMBL" id="HIT47074.1"/>
    </source>
</evidence>
<dbReference type="GO" id="GO:0004017">
    <property type="term" value="F:AMP kinase activity"/>
    <property type="evidence" value="ECO:0007669"/>
    <property type="project" value="UniProtKB-UniRule"/>
</dbReference>
<feature type="binding site" evidence="5">
    <location>
        <position position="310"/>
    </location>
    <ligand>
        <name>ATP</name>
        <dbReference type="ChEBI" id="CHEBI:30616"/>
    </ligand>
</feature>
<dbReference type="PROSITE" id="PS00113">
    <property type="entry name" value="ADENYLATE_KINASE"/>
    <property type="match status" value="1"/>
</dbReference>
<feature type="binding site" evidence="5">
    <location>
        <position position="316"/>
    </location>
    <ligand>
        <name>AMP</name>
        <dbReference type="ChEBI" id="CHEBI:456215"/>
    </ligand>
</feature>
<comment type="subcellular location">
    <subcellularLocation>
        <location evidence="5">Cytoplasm</location>
    </subcellularLocation>
</comment>
<evidence type="ECO:0000256" key="4">
    <source>
        <dbReference type="ARBA" id="ARBA00022777"/>
    </source>
</evidence>
<sequence>MKDKIVLHDKTFRPYIGHDRIMAAIDAVAAKVNADFAGCEDVPIVLCVLNGAIPFTGELLQRLDFNCELVSIKMSSYQGTRSTGTVLTMMGLTADVKGRRIIICEDIVDTGNTIVALKEMLLDKGAADVKICTMLFKSGVYAKPDKVDYIGMDIPNAFIVGFGLDYNELGRNTRDIYVIDENMKYYILFGPPGAGKGTHAGAIAEKYNLKHISTGELLRAEIAAGTQLGKEAKSLIDAGELVPDSVVEGMIESAFDKVKGVSGFLLDGFPRNLSQAQDLDKILERRGSGVTAVVSLMISDDMIRQRIANRAAIEGRADDASEATITNRIRTYHAQTEPLIEYYKKAGKYYECNCEHGDINENRRRVLNLVDSIQ</sequence>
<keyword evidence="5" id="KW-0963">Cytoplasm</keyword>
<dbReference type="Gene3D" id="3.40.50.300">
    <property type="entry name" value="P-loop containing nucleotide triphosphate hydrolases"/>
    <property type="match status" value="1"/>
</dbReference>
<dbReference type="SUPFAM" id="SSF53271">
    <property type="entry name" value="PRTase-like"/>
    <property type="match status" value="1"/>
</dbReference>
<feature type="region of interest" description="NMP" evidence="5">
    <location>
        <begin position="213"/>
        <end position="242"/>
    </location>
</feature>
<reference evidence="7" key="1">
    <citation type="submission" date="2020-10" db="EMBL/GenBank/DDBJ databases">
        <authorList>
            <person name="Gilroy R."/>
        </authorList>
    </citation>
    <scope>NUCLEOTIDE SEQUENCE</scope>
    <source>
        <strain evidence="7">ChiHecec2B26-709</strain>
    </source>
</reference>
<gene>
    <name evidence="5" type="primary">adk</name>
    <name evidence="7" type="ORF">IAC35_04365</name>
</gene>
<dbReference type="AlphaFoldDB" id="A0A9D1GNP4"/>
<dbReference type="Gene3D" id="3.40.50.2020">
    <property type="match status" value="1"/>
</dbReference>
<comment type="caution">
    <text evidence="5">Lacks conserved residue(s) required for the propagation of feature annotation.</text>
</comment>
<comment type="subunit">
    <text evidence="5">Monomer.</text>
</comment>
<comment type="domain">
    <text evidence="5">Consists of three domains, a large central CORE domain and two small peripheral domains, NMPbind and LID, which undergo movements during catalysis. The LID domain closes over the site of phosphoryl transfer upon ATP binding. Assembling and dissambling the active center during each catalytic cycle provides an effective means to prevent ATP hydrolysis.</text>
</comment>
<feature type="binding site" evidence="5">
    <location>
        <begin position="193"/>
        <end position="198"/>
    </location>
    <ligand>
        <name>ATP</name>
        <dbReference type="ChEBI" id="CHEBI:30616"/>
    </ligand>
</feature>
<keyword evidence="1 5" id="KW-0808">Transferase</keyword>
<feature type="domain" description="Phosphoribosyltransferase" evidence="6">
    <location>
        <begin position="20"/>
        <end position="166"/>
    </location>
</feature>
<comment type="caution">
    <text evidence="7">The sequence shown here is derived from an EMBL/GenBank/DDBJ whole genome shotgun (WGS) entry which is preliminary data.</text>
</comment>
<protein>
    <recommendedName>
        <fullName evidence="5">Adenylate kinase</fullName>
        <shortName evidence="5">AK</shortName>
        <ecNumber evidence="5">2.7.4.3</ecNumber>
    </recommendedName>
    <alternativeName>
        <fullName evidence="5">ATP-AMP transphosphorylase</fullName>
    </alternativeName>
    <alternativeName>
        <fullName evidence="5">ATP:AMP phosphotransferase</fullName>
    </alternativeName>
    <alternativeName>
        <fullName evidence="5">Adenylate monophosphate kinase</fullName>
    </alternativeName>
</protein>
<organism evidence="7 8">
    <name type="scientific">Candidatus Cryptobacteroides merdipullorum</name>
    <dbReference type="NCBI Taxonomy" id="2840771"/>
    <lineage>
        <taxon>Bacteria</taxon>
        <taxon>Pseudomonadati</taxon>
        <taxon>Bacteroidota</taxon>
        <taxon>Bacteroidia</taxon>
        <taxon>Bacteroidales</taxon>
        <taxon>Candidatus Cryptobacteroides</taxon>
    </lineage>
</organism>
<dbReference type="InterPro" id="IPR027417">
    <property type="entry name" value="P-loop_NTPase"/>
</dbReference>
<evidence type="ECO:0000256" key="3">
    <source>
        <dbReference type="ARBA" id="ARBA00022741"/>
    </source>
</evidence>
<keyword evidence="4 5" id="KW-0418">Kinase</keyword>
<feature type="binding site" evidence="5">
    <location>
        <position position="328"/>
    </location>
    <ligand>
        <name>AMP</name>
        <dbReference type="ChEBI" id="CHEBI:456215"/>
    </ligand>
</feature>
<dbReference type="CDD" id="cd06223">
    <property type="entry name" value="PRTases_typeI"/>
    <property type="match status" value="1"/>
</dbReference>
<reference evidence="7" key="2">
    <citation type="journal article" date="2021" name="PeerJ">
        <title>Extensive microbial diversity within the chicken gut microbiome revealed by metagenomics and culture.</title>
        <authorList>
            <person name="Gilroy R."/>
            <person name="Ravi A."/>
            <person name="Getino M."/>
            <person name="Pursley I."/>
            <person name="Horton D.L."/>
            <person name="Alikhan N.F."/>
            <person name="Baker D."/>
            <person name="Gharbi K."/>
            <person name="Hall N."/>
            <person name="Watson M."/>
            <person name="Adriaenssens E.M."/>
            <person name="Foster-Nyarko E."/>
            <person name="Jarju S."/>
            <person name="Secka A."/>
            <person name="Antonio M."/>
            <person name="Oren A."/>
            <person name="Chaudhuri R.R."/>
            <person name="La Ragione R."/>
            <person name="Hildebrand F."/>
            <person name="Pallen M.J."/>
        </authorList>
    </citation>
    <scope>NUCLEOTIDE SEQUENCE</scope>
    <source>
        <strain evidence="7">ChiHecec2B26-709</strain>
    </source>
</reference>
<feature type="binding site" evidence="5">
    <location>
        <position position="219"/>
    </location>
    <ligand>
        <name>AMP</name>
        <dbReference type="ChEBI" id="CHEBI:456215"/>
    </ligand>
</feature>
<keyword evidence="5" id="KW-0067">ATP-binding</keyword>
<comment type="pathway">
    <text evidence="5">Purine metabolism; AMP biosynthesis via salvage pathway; AMP from ADP: step 1/1.</text>
</comment>
<feature type="binding site" evidence="5">
    <location>
        <position position="214"/>
    </location>
    <ligand>
        <name>AMP</name>
        <dbReference type="ChEBI" id="CHEBI:456215"/>
    </ligand>
</feature>
<dbReference type="GO" id="GO:0044209">
    <property type="term" value="P:AMP salvage"/>
    <property type="evidence" value="ECO:0007669"/>
    <property type="project" value="UniProtKB-UniRule"/>
</dbReference>
<dbReference type="PANTHER" id="PTHR23359">
    <property type="entry name" value="NUCLEOTIDE KINASE"/>
    <property type="match status" value="1"/>
</dbReference>
<keyword evidence="2 5" id="KW-0545">Nucleotide biosynthesis</keyword>
<dbReference type="CDD" id="cd01428">
    <property type="entry name" value="ADK"/>
    <property type="match status" value="1"/>
</dbReference>
<comment type="catalytic activity">
    <reaction evidence="5">
        <text>AMP + ATP = 2 ADP</text>
        <dbReference type="Rhea" id="RHEA:12973"/>
        <dbReference type="ChEBI" id="CHEBI:30616"/>
        <dbReference type="ChEBI" id="CHEBI:456215"/>
        <dbReference type="ChEBI" id="CHEBI:456216"/>
        <dbReference type="EC" id="2.7.4.3"/>
    </reaction>
</comment>
<name>A0A9D1GNP4_9BACT</name>
<feature type="binding site" evidence="5">
    <location>
        <begin position="268"/>
        <end position="271"/>
    </location>
    <ligand>
        <name>AMP</name>
        <dbReference type="ChEBI" id="CHEBI:456215"/>
    </ligand>
</feature>
<dbReference type="EC" id="2.7.4.3" evidence="5"/>
<feature type="binding site" evidence="5">
    <location>
        <begin position="240"/>
        <end position="242"/>
    </location>
    <ligand>
        <name>AMP</name>
        <dbReference type="ChEBI" id="CHEBI:456215"/>
    </ligand>
</feature>
<evidence type="ECO:0000256" key="1">
    <source>
        <dbReference type="ARBA" id="ARBA00022679"/>
    </source>
</evidence>
<feature type="binding site" evidence="5">
    <location>
        <position position="275"/>
    </location>
    <ligand>
        <name>AMP</name>
        <dbReference type="ChEBI" id="CHEBI:456215"/>
    </ligand>
</feature>
<evidence type="ECO:0000256" key="2">
    <source>
        <dbReference type="ARBA" id="ARBA00022727"/>
    </source>
</evidence>
<proteinExistence type="inferred from homology"/>